<comment type="caution">
    <text evidence="3">The sequence shown here is derived from an EMBL/GenBank/DDBJ whole genome shotgun (WGS) entry which is preliminary data.</text>
</comment>
<sequence>MAVSLSPARLPGTGRAPTWEDRGMTGQVWRALGTAATLAAGAAAYATWVEPRLFALRRVDVPCLPPGTRPLRVLHVSDLHLVPRQQLKRSWVAGLADLRPDLVVDTGDNIAHRDAVPALLEAFAGLLDVPGAFVLGSNDYYAPEWKNPLRYLDDSHDRRVRTGSVEPGQHGPGPAARDDPVRMPTDDLVAGLADRGWVDLTNARARLEVGGVRLELVGVDDPHLEYDDYPSVAGRASPDADLTIGVTHAPYQRVLDAMTSDGAGLVIAGHTHGGQLQVPFHGALVTNCDLDTSRVAGLSRWWPGAGTAPSSRAPGDAAWLHVSAGLGGNPYTPFRFCCRPEATLLTLVPAG</sequence>
<dbReference type="InterPro" id="IPR051158">
    <property type="entry name" value="Metallophosphoesterase_sf"/>
</dbReference>
<dbReference type="Pfam" id="PF00149">
    <property type="entry name" value="Metallophos"/>
    <property type="match status" value="1"/>
</dbReference>
<reference evidence="4" key="1">
    <citation type="journal article" date="2019" name="Int. J. Syst. Evol. Microbiol.">
        <title>The Global Catalogue of Microorganisms (GCM) 10K type strain sequencing project: providing services to taxonomists for standard genome sequencing and annotation.</title>
        <authorList>
            <consortium name="The Broad Institute Genomics Platform"/>
            <consortium name="The Broad Institute Genome Sequencing Center for Infectious Disease"/>
            <person name="Wu L."/>
            <person name="Ma J."/>
        </authorList>
    </citation>
    <scope>NUCLEOTIDE SEQUENCE [LARGE SCALE GENOMIC DNA]</scope>
    <source>
        <strain evidence="4">CGMCC 1.5362</strain>
    </source>
</reference>
<dbReference type="PANTHER" id="PTHR31302">
    <property type="entry name" value="TRANSMEMBRANE PROTEIN WITH METALLOPHOSPHOESTERASE DOMAIN-RELATED"/>
    <property type="match status" value="1"/>
</dbReference>
<dbReference type="SUPFAM" id="SSF56300">
    <property type="entry name" value="Metallo-dependent phosphatases"/>
    <property type="match status" value="1"/>
</dbReference>
<evidence type="ECO:0000256" key="1">
    <source>
        <dbReference type="SAM" id="MobiDB-lite"/>
    </source>
</evidence>
<organism evidence="3 4">
    <name type="scientific">Ornithinimicrobium pekingense</name>
    <dbReference type="NCBI Taxonomy" id="384677"/>
    <lineage>
        <taxon>Bacteria</taxon>
        <taxon>Bacillati</taxon>
        <taxon>Actinomycetota</taxon>
        <taxon>Actinomycetes</taxon>
        <taxon>Micrococcales</taxon>
        <taxon>Ornithinimicrobiaceae</taxon>
        <taxon>Ornithinimicrobium</taxon>
    </lineage>
</organism>
<feature type="region of interest" description="Disordered" evidence="1">
    <location>
        <begin position="160"/>
        <end position="182"/>
    </location>
</feature>
<feature type="domain" description="Calcineurin-like phosphoesterase" evidence="2">
    <location>
        <begin position="71"/>
        <end position="273"/>
    </location>
</feature>
<dbReference type="InterPro" id="IPR004843">
    <property type="entry name" value="Calcineurin-like_PHP"/>
</dbReference>
<proteinExistence type="predicted"/>
<protein>
    <submittedName>
        <fullName evidence="3">Metallophosphoesterase</fullName>
    </submittedName>
</protein>
<gene>
    <name evidence="3" type="ORF">GCM10011509_02630</name>
</gene>
<dbReference type="InterPro" id="IPR029052">
    <property type="entry name" value="Metallo-depent_PP-like"/>
</dbReference>
<dbReference type="PANTHER" id="PTHR31302:SF20">
    <property type="entry name" value="CONSERVED PROTEIN"/>
    <property type="match status" value="1"/>
</dbReference>
<dbReference type="Proteomes" id="UP000662111">
    <property type="component" value="Unassembled WGS sequence"/>
</dbReference>
<dbReference type="Gene3D" id="3.60.21.10">
    <property type="match status" value="1"/>
</dbReference>
<evidence type="ECO:0000313" key="3">
    <source>
        <dbReference type="EMBL" id="GGK57705.1"/>
    </source>
</evidence>
<accession>A0ABQ2F6S7</accession>
<evidence type="ECO:0000313" key="4">
    <source>
        <dbReference type="Proteomes" id="UP000662111"/>
    </source>
</evidence>
<name>A0ABQ2F6S7_9MICO</name>
<evidence type="ECO:0000259" key="2">
    <source>
        <dbReference type="Pfam" id="PF00149"/>
    </source>
</evidence>
<dbReference type="EMBL" id="BMLB01000001">
    <property type="protein sequence ID" value="GGK57705.1"/>
    <property type="molecule type" value="Genomic_DNA"/>
</dbReference>
<keyword evidence="4" id="KW-1185">Reference proteome</keyword>